<evidence type="ECO:0000313" key="6">
    <source>
        <dbReference type="EMBL" id="KJB18350.1"/>
    </source>
</evidence>
<dbReference type="InterPro" id="IPR002213">
    <property type="entry name" value="UDP_glucos_trans"/>
</dbReference>
<dbReference type="Gramene" id="KJB18350">
    <property type="protein sequence ID" value="KJB18350"/>
    <property type="gene ID" value="B456_003G047900"/>
</dbReference>
<evidence type="ECO:0000313" key="7">
    <source>
        <dbReference type="Proteomes" id="UP000032304"/>
    </source>
</evidence>
<dbReference type="SUPFAM" id="SSF53756">
    <property type="entry name" value="UDP-Glycosyltransferase/glycogen phosphorylase"/>
    <property type="match status" value="1"/>
</dbReference>
<dbReference type="eggNOG" id="KOG1192">
    <property type="taxonomic scope" value="Eukaryota"/>
</dbReference>
<dbReference type="KEGG" id="gra:105787879"/>
<dbReference type="PANTHER" id="PTHR11926">
    <property type="entry name" value="GLUCOSYL/GLUCURONOSYL TRANSFERASES"/>
    <property type="match status" value="1"/>
</dbReference>
<accession>A0A0D2RGT2</accession>
<evidence type="ECO:0000256" key="1">
    <source>
        <dbReference type="ARBA" id="ARBA00009995"/>
    </source>
</evidence>
<dbReference type="PANTHER" id="PTHR11926:SF1546">
    <property type="entry name" value="GLYCOSYLTRANSFERASE"/>
    <property type="match status" value="1"/>
</dbReference>
<dbReference type="Pfam" id="PF00201">
    <property type="entry name" value="UDPGT"/>
    <property type="match status" value="1"/>
</dbReference>
<keyword evidence="3 4" id="KW-0808">Transferase</keyword>
<evidence type="ECO:0000256" key="4">
    <source>
        <dbReference type="RuleBase" id="RU003718"/>
    </source>
</evidence>
<comment type="similarity">
    <text evidence="1 4">Belongs to the UDP-glycosyltransferase family.</text>
</comment>
<organism evidence="6 7">
    <name type="scientific">Gossypium raimondii</name>
    <name type="common">Peruvian cotton</name>
    <name type="synonym">Gossypium klotzschianum subsp. raimondii</name>
    <dbReference type="NCBI Taxonomy" id="29730"/>
    <lineage>
        <taxon>Eukaryota</taxon>
        <taxon>Viridiplantae</taxon>
        <taxon>Streptophyta</taxon>
        <taxon>Embryophyta</taxon>
        <taxon>Tracheophyta</taxon>
        <taxon>Spermatophyta</taxon>
        <taxon>Magnoliopsida</taxon>
        <taxon>eudicotyledons</taxon>
        <taxon>Gunneridae</taxon>
        <taxon>Pentapetalae</taxon>
        <taxon>rosids</taxon>
        <taxon>malvids</taxon>
        <taxon>Malvales</taxon>
        <taxon>Malvaceae</taxon>
        <taxon>Malvoideae</taxon>
        <taxon>Gossypium</taxon>
    </lineage>
</organism>
<name>A0A0D2RGT2_GOSRA</name>
<evidence type="ECO:0000256" key="3">
    <source>
        <dbReference type="ARBA" id="ARBA00022679"/>
    </source>
</evidence>
<dbReference type="CDD" id="cd03784">
    <property type="entry name" value="GT1_Gtf-like"/>
    <property type="match status" value="1"/>
</dbReference>
<keyword evidence="2 4" id="KW-0328">Glycosyltransferase</keyword>
<gene>
    <name evidence="6" type="ORF">B456_003G047900</name>
</gene>
<dbReference type="GO" id="GO:0080044">
    <property type="term" value="F:quercetin 7-O-glucosyltransferase activity"/>
    <property type="evidence" value="ECO:0007669"/>
    <property type="project" value="TreeGrafter"/>
</dbReference>
<proteinExistence type="inferred from homology"/>
<dbReference type="PROSITE" id="PS00375">
    <property type="entry name" value="UDPGT"/>
    <property type="match status" value="1"/>
</dbReference>
<evidence type="ECO:0000256" key="5">
    <source>
        <dbReference type="RuleBase" id="RU362057"/>
    </source>
</evidence>
<keyword evidence="7" id="KW-1185">Reference proteome</keyword>
<dbReference type="EMBL" id="CM001742">
    <property type="protein sequence ID" value="KJB18350.1"/>
    <property type="molecule type" value="Genomic_DNA"/>
</dbReference>
<dbReference type="FunFam" id="3.40.50.2000:FF:000019">
    <property type="entry name" value="Glycosyltransferase"/>
    <property type="match status" value="1"/>
</dbReference>
<sequence length="453" mass="51089">MADQQQPPPQVLLVTFASQGHINPSLQFANNLINNGVHVTLMSASSMIHRFNKASPVHGLSYAYYSDGYDHAFQLSGDTNHYLSETKRHGTQSLREFLADQGTRFTSIVYCTLLPWVATVAREFHIPATLLWFQPASLLNICYHYFKGYHEIITKNIDDPMFTVQMPGLPPLSRHDLPSFFIPSNPQAMPLLTMKEHVEVLDQETNPRVLVNTFDLLETEAIKAADKWYSMVGIGPLMPNLAETSMGGDLFKVTKEHREMEWLNTKPQTSVIYVAFGSLSTLAKPQMELLAKGLLETGRPFLWVIRESTDEQEKDPLSRLNELKKLGMIVPWCPQVQVLSHPSIGCFLTHSGWNSTFESLVSGVPMVTFPQWVDQGTNSKLVQDVWKTGVRLRENEDGMVEAGEIKRCLEMVMGGEEIKKNAKKWKDLAKEAVEEGGTSYNNIKAFVEELTNK</sequence>
<dbReference type="OMA" id="PATLLWF"/>
<dbReference type="OrthoDB" id="5835829at2759"/>
<dbReference type="EC" id="2.4.1.-" evidence="5"/>
<reference evidence="6 7" key="1">
    <citation type="journal article" date="2012" name="Nature">
        <title>Repeated polyploidization of Gossypium genomes and the evolution of spinnable cotton fibres.</title>
        <authorList>
            <person name="Paterson A.H."/>
            <person name="Wendel J.F."/>
            <person name="Gundlach H."/>
            <person name="Guo H."/>
            <person name="Jenkins J."/>
            <person name="Jin D."/>
            <person name="Llewellyn D."/>
            <person name="Showmaker K.C."/>
            <person name="Shu S."/>
            <person name="Udall J."/>
            <person name="Yoo M.J."/>
            <person name="Byers R."/>
            <person name="Chen W."/>
            <person name="Doron-Faigenboim A."/>
            <person name="Duke M.V."/>
            <person name="Gong L."/>
            <person name="Grimwood J."/>
            <person name="Grover C."/>
            <person name="Grupp K."/>
            <person name="Hu G."/>
            <person name="Lee T.H."/>
            <person name="Li J."/>
            <person name="Lin L."/>
            <person name="Liu T."/>
            <person name="Marler B.S."/>
            <person name="Page J.T."/>
            <person name="Roberts A.W."/>
            <person name="Romanel E."/>
            <person name="Sanders W.S."/>
            <person name="Szadkowski E."/>
            <person name="Tan X."/>
            <person name="Tang H."/>
            <person name="Xu C."/>
            <person name="Wang J."/>
            <person name="Wang Z."/>
            <person name="Zhang D."/>
            <person name="Zhang L."/>
            <person name="Ashrafi H."/>
            <person name="Bedon F."/>
            <person name="Bowers J.E."/>
            <person name="Brubaker C.L."/>
            <person name="Chee P.W."/>
            <person name="Das S."/>
            <person name="Gingle A.R."/>
            <person name="Haigler C.H."/>
            <person name="Harker D."/>
            <person name="Hoffmann L.V."/>
            <person name="Hovav R."/>
            <person name="Jones D.C."/>
            <person name="Lemke C."/>
            <person name="Mansoor S."/>
            <person name="ur Rahman M."/>
            <person name="Rainville L.N."/>
            <person name="Rambani A."/>
            <person name="Reddy U.K."/>
            <person name="Rong J.K."/>
            <person name="Saranga Y."/>
            <person name="Scheffler B.E."/>
            <person name="Scheffler J.A."/>
            <person name="Stelly D.M."/>
            <person name="Triplett B.A."/>
            <person name="Van Deynze A."/>
            <person name="Vaslin M.F."/>
            <person name="Waghmare V.N."/>
            <person name="Walford S.A."/>
            <person name="Wright R.J."/>
            <person name="Zaki E.A."/>
            <person name="Zhang T."/>
            <person name="Dennis E.S."/>
            <person name="Mayer K.F."/>
            <person name="Peterson D.G."/>
            <person name="Rokhsar D.S."/>
            <person name="Wang X."/>
            <person name="Schmutz J."/>
        </authorList>
    </citation>
    <scope>NUCLEOTIDE SEQUENCE [LARGE SCALE GENOMIC DNA]</scope>
</reference>
<dbReference type="AlphaFoldDB" id="A0A0D2RGT2"/>
<protein>
    <recommendedName>
        <fullName evidence="5">Glycosyltransferase</fullName>
        <ecNumber evidence="5">2.4.1.-</ecNumber>
    </recommendedName>
</protein>
<dbReference type="GO" id="GO:0080043">
    <property type="term" value="F:quercetin 3-O-glucosyltransferase activity"/>
    <property type="evidence" value="ECO:0007669"/>
    <property type="project" value="TreeGrafter"/>
</dbReference>
<dbReference type="InterPro" id="IPR035595">
    <property type="entry name" value="UDP_glycos_trans_CS"/>
</dbReference>
<dbReference type="Gene3D" id="3.40.50.2000">
    <property type="entry name" value="Glycogen Phosphorylase B"/>
    <property type="match status" value="2"/>
</dbReference>
<dbReference type="Proteomes" id="UP000032304">
    <property type="component" value="Chromosome 3"/>
</dbReference>
<evidence type="ECO:0000256" key="2">
    <source>
        <dbReference type="ARBA" id="ARBA00022676"/>
    </source>
</evidence>